<dbReference type="HAMAP" id="MF_01326_B">
    <property type="entry name" value="Ribosomal_uL24_B"/>
    <property type="match status" value="1"/>
</dbReference>
<comment type="caution">
    <text evidence="8">The sequence shown here is derived from an EMBL/GenBank/DDBJ whole genome shotgun (WGS) entry which is preliminary data.</text>
</comment>
<proteinExistence type="inferred from homology"/>
<dbReference type="GO" id="GO:0003735">
    <property type="term" value="F:structural constituent of ribosome"/>
    <property type="evidence" value="ECO:0007669"/>
    <property type="project" value="InterPro"/>
</dbReference>
<dbReference type="InterPro" id="IPR057264">
    <property type="entry name" value="Ribosomal_uL24_C"/>
</dbReference>
<dbReference type="InterPro" id="IPR005825">
    <property type="entry name" value="Ribosomal_uL24_CS"/>
</dbReference>
<dbReference type="InterPro" id="IPR041988">
    <property type="entry name" value="Ribosomal_uL24_KOW"/>
</dbReference>
<evidence type="ECO:0000256" key="3">
    <source>
        <dbReference type="ARBA" id="ARBA00023274"/>
    </source>
</evidence>
<evidence type="ECO:0000256" key="2">
    <source>
        <dbReference type="ARBA" id="ARBA00022980"/>
    </source>
</evidence>
<dbReference type="SMART" id="SM00739">
    <property type="entry name" value="KOW"/>
    <property type="match status" value="1"/>
</dbReference>
<keyword evidence="3 5" id="KW-0687">Ribonucleoprotein</keyword>
<comment type="function">
    <text evidence="5">One of two assembly initiator proteins, it binds directly to the 5'-end of the 23S rRNA, where it nucleates assembly of the 50S subunit.</text>
</comment>
<dbReference type="CDD" id="cd06089">
    <property type="entry name" value="KOW_RPL26"/>
    <property type="match status" value="1"/>
</dbReference>
<comment type="function">
    <text evidence="5">One of the proteins that surrounds the polypeptide exit tunnel on the outside of the subunit.</text>
</comment>
<organism evidence="8 9">
    <name type="scientific">Armatimonas rosea</name>
    <dbReference type="NCBI Taxonomy" id="685828"/>
    <lineage>
        <taxon>Bacteria</taxon>
        <taxon>Bacillati</taxon>
        <taxon>Armatimonadota</taxon>
        <taxon>Armatimonadia</taxon>
        <taxon>Armatimonadales</taxon>
        <taxon>Armatimonadaceae</taxon>
        <taxon>Armatimonas</taxon>
    </lineage>
</organism>
<dbReference type="GO" id="GO:1990904">
    <property type="term" value="C:ribonucleoprotein complex"/>
    <property type="evidence" value="ECO:0007669"/>
    <property type="project" value="UniProtKB-KW"/>
</dbReference>
<sequence length="115" mass="12311">MPGKKKAFEGKLFIKKGDTVIVIAGKDKGRTGEVTRAYPKTGKVVVSGINIVTKHEKAQPTAANPNPQGGRIEVEAPILACKVALINKEGKPTRIRIEERDGKKVRVAVKGGDVI</sequence>
<keyword evidence="9" id="KW-1185">Reference proteome</keyword>
<dbReference type="GO" id="GO:0019843">
    <property type="term" value="F:rRNA binding"/>
    <property type="evidence" value="ECO:0007669"/>
    <property type="project" value="UniProtKB-UniRule"/>
</dbReference>
<evidence type="ECO:0000256" key="4">
    <source>
        <dbReference type="ARBA" id="ARBA00035206"/>
    </source>
</evidence>
<evidence type="ECO:0000256" key="1">
    <source>
        <dbReference type="ARBA" id="ARBA00010618"/>
    </source>
</evidence>
<dbReference type="Gene3D" id="2.30.30.30">
    <property type="match status" value="1"/>
</dbReference>
<dbReference type="Proteomes" id="UP000520814">
    <property type="component" value="Unassembled WGS sequence"/>
</dbReference>
<feature type="domain" description="KOW" evidence="7">
    <location>
        <begin position="13"/>
        <end position="40"/>
    </location>
</feature>
<keyword evidence="5" id="KW-0694">RNA-binding</keyword>
<comment type="similarity">
    <text evidence="1 5 6">Belongs to the universal ribosomal protein uL24 family.</text>
</comment>
<dbReference type="PROSITE" id="PS01108">
    <property type="entry name" value="RIBOSOMAL_L24"/>
    <property type="match status" value="1"/>
</dbReference>
<evidence type="ECO:0000256" key="6">
    <source>
        <dbReference type="RuleBase" id="RU003477"/>
    </source>
</evidence>
<dbReference type="InterPro" id="IPR005824">
    <property type="entry name" value="KOW"/>
</dbReference>
<dbReference type="InterPro" id="IPR014722">
    <property type="entry name" value="Rib_uL2_dom2"/>
</dbReference>
<dbReference type="SUPFAM" id="SSF50104">
    <property type="entry name" value="Translation proteins SH3-like domain"/>
    <property type="match status" value="1"/>
</dbReference>
<gene>
    <name evidence="5" type="primary">rplX</name>
    <name evidence="8" type="ORF">HNQ39_002840</name>
</gene>
<name>A0A7W9W636_ARMRO</name>
<accession>A0A7W9W636</accession>
<evidence type="ECO:0000256" key="5">
    <source>
        <dbReference type="HAMAP-Rule" id="MF_01326"/>
    </source>
</evidence>
<dbReference type="Pfam" id="PF17136">
    <property type="entry name" value="ribosomal_L24"/>
    <property type="match status" value="1"/>
</dbReference>
<dbReference type="GO" id="GO:0005840">
    <property type="term" value="C:ribosome"/>
    <property type="evidence" value="ECO:0007669"/>
    <property type="project" value="UniProtKB-KW"/>
</dbReference>
<keyword evidence="5" id="KW-0699">rRNA-binding</keyword>
<reference evidence="8 9" key="1">
    <citation type="submission" date="2020-08" db="EMBL/GenBank/DDBJ databases">
        <title>Genomic Encyclopedia of Type Strains, Phase IV (KMG-IV): sequencing the most valuable type-strain genomes for metagenomic binning, comparative biology and taxonomic classification.</title>
        <authorList>
            <person name="Goeker M."/>
        </authorList>
    </citation>
    <scope>NUCLEOTIDE SEQUENCE [LARGE SCALE GENOMIC DNA]</scope>
    <source>
        <strain evidence="8 9">DSM 23562</strain>
    </source>
</reference>
<evidence type="ECO:0000313" key="9">
    <source>
        <dbReference type="Proteomes" id="UP000520814"/>
    </source>
</evidence>
<evidence type="ECO:0000313" key="8">
    <source>
        <dbReference type="EMBL" id="MBB6051049.1"/>
    </source>
</evidence>
<dbReference type="EMBL" id="JACHGW010000002">
    <property type="protein sequence ID" value="MBB6051049.1"/>
    <property type="molecule type" value="Genomic_DNA"/>
</dbReference>
<dbReference type="InterPro" id="IPR008991">
    <property type="entry name" value="Translation_prot_SH3-like_sf"/>
</dbReference>
<dbReference type="PANTHER" id="PTHR12903">
    <property type="entry name" value="MITOCHONDRIAL RIBOSOMAL PROTEIN L24"/>
    <property type="match status" value="1"/>
</dbReference>
<dbReference type="RefSeq" id="WP_184197133.1">
    <property type="nucleotide sequence ID" value="NZ_JACHGW010000002.1"/>
</dbReference>
<dbReference type="AlphaFoldDB" id="A0A7W9W636"/>
<dbReference type="GO" id="GO:0006412">
    <property type="term" value="P:translation"/>
    <property type="evidence" value="ECO:0007669"/>
    <property type="project" value="UniProtKB-UniRule"/>
</dbReference>
<evidence type="ECO:0000259" key="7">
    <source>
        <dbReference type="SMART" id="SM00739"/>
    </source>
</evidence>
<keyword evidence="2 5" id="KW-0689">Ribosomal protein</keyword>
<protein>
    <recommendedName>
        <fullName evidence="4 5">Large ribosomal subunit protein uL24</fullName>
    </recommendedName>
</protein>
<dbReference type="Pfam" id="PF00467">
    <property type="entry name" value="KOW"/>
    <property type="match status" value="1"/>
</dbReference>
<dbReference type="NCBIfam" id="TIGR01079">
    <property type="entry name" value="rplX_bact"/>
    <property type="match status" value="1"/>
</dbReference>
<dbReference type="InterPro" id="IPR003256">
    <property type="entry name" value="Ribosomal_uL24"/>
</dbReference>
<comment type="subunit">
    <text evidence="5">Part of the 50S ribosomal subunit.</text>
</comment>